<gene>
    <name evidence="6" type="ORF">K1718_19310</name>
</gene>
<evidence type="ECO:0000256" key="2">
    <source>
        <dbReference type="ARBA" id="ARBA00023015"/>
    </source>
</evidence>
<dbReference type="InterPro" id="IPR025997">
    <property type="entry name" value="SBP_2_dom"/>
</dbReference>
<dbReference type="InterPro" id="IPR028082">
    <property type="entry name" value="Peripla_BP_I"/>
</dbReference>
<dbReference type="EMBL" id="CP120863">
    <property type="protein sequence ID" value="WFE88298.1"/>
    <property type="molecule type" value="Genomic_DNA"/>
</dbReference>
<dbReference type="Proteomes" id="UP001209803">
    <property type="component" value="Chromosome"/>
</dbReference>
<organism evidence="6 7">
    <name type="scientific">Roseibium porphyridii</name>
    <dbReference type="NCBI Taxonomy" id="2866279"/>
    <lineage>
        <taxon>Bacteria</taxon>
        <taxon>Pseudomonadati</taxon>
        <taxon>Pseudomonadota</taxon>
        <taxon>Alphaproteobacteria</taxon>
        <taxon>Hyphomicrobiales</taxon>
        <taxon>Stappiaceae</taxon>
        <taxon>Roseibium</taxon>
    </lineage>
</organism>
<dbReference type="SUPFAM" id="SSF47413">
    <property type="entry name" value="lambda repressor-like DNA-binding domains"/>
    <property type="match status" value="1"/>
</dbReference>
<evidence type="ECO:0000256" key="3">
    <source>
        <dbReference type="ARBA" id="ARBA00023125"/>
    </source>
</evidence>
<dbReference type="Pfam" id="PF13407">
    <property type="entry name" value="Peripla_BP_4"/>
    <property type="match status" value="1"/>
</dbReference>
<sequence>MKSRQKSTIYDIAQKAGASPSAVSAALNGKWKQRRLKKETVDRIQRIAQEEGYMANLQARGLRKAESGLAGMVLPDHENRFFAELSQQFAKEAHARGLCPAIVHAGRDADAQLTSVESLIAYSVDLLMIAGATEPLSLASACSKARIRHVFVDHPCSEAPSIVTDNTGGAAMLTKTLLDEMDMPSEIDPTTWLYFLGGESSLPASADRIQGFRQQAEAAKVLFDTGQILACGYESEKAEKALAELYSNLGQLPAGLFVNSIGCFEGVLRFLSRLPEGDISRSTFGCFDHDPFATLSRFPLRMVRQRADLMVEEAFRQLDKGTSEACLIRVAPDLV</sequence>
<evidence type="ECO:0000256" key="1">
    <source>
        <dbReference type="ARBA" id="ARBA00022491"/>
    </source>
</evidence>
<proteinExistence type="predicted"/>
<evidence type="ECO:0000256" key="4">
    <source>
        <dbReference type="ARBA" id="ARBA00023163"/>
    </source>
</evidence>
<dbReference type="GO" id="GO:0003677">
    <property type="term" value="F:DNA binding"/>
    <property type="evidence" value="ECO:0007669"/>
    <property type="project" value="UniProtKB-KW"/>
</dbReference>
<dbReference type="SUPFAM" id="SSF53822">
    <property type="entry name" value="Periplasmic binding protein-like I"/>
    <property type="match status" value="1"/>
</dbReference>
<dbReference type="PANTHER" id="PTHR30146:SF45">
    <property type="entry name" value="CATABOLITE REPRESSOR_ACTIVATOR"/>
    <property type="match status" value="1"/>
</dbReference>
<evidence type="ECO:0000313" key="6">
    <source>
        <dbReference type="EMBL" id="WFE88298.1"/>
    </source>
</evidence>
<dbReference type="PROSITE" id="PS50932">
    <property type="entry name" value="HTH_LACI_2"/>
    <property type="match status" value="1"/>
</dbReference>
<evidence type="ECO:0000313" key="7">
    <source>
        <dbReference type="Proteomes" id="UP001209803"/>
    </source>
</evidence>
<accession>A0ABY8EYU9</accession>
<dbReference type="Gene3D" id="3.40.50.2300">
    <property type="match status" value="2"/>
</dbReference>
<reference evidence="6 7" key="1">
    <citation type="submission" date="2023-03" db="EMBL/GenBank/DDBJ databases">
        <title>Roseibium porphyridii sp. nov. and Roseibium rhodosorbium sp. nov. isolated from marine algae, Porphyridium cruentum and Rhodosorus marinus, respectively.</title>
        <authorList>
            <person name="Lee M.W."/>
            <person name="Choi B.J."/>
            <person name="Lee J.K."/>
            <person name="Choi D.G."/>
            <person name="Baek J.H."/>
            <person name="Bayburt H."/>
            <person name="Kim J.M."/>
            <person name="Han D.M."/>
            <person name="Kim K.H."/>
            <person name="Jeon C.O."/>
        </authorList>
    </citation>
    <scope>NUCLEOTIDE SEQUENCE [LARGE SCALE GENOMIC DNA]</scope>
    <source>
        <strain evidence="6 7">KMA01</strain>
    </source>
</reference>
<dbReference type="Gene3D" id="1.10.260.40">
    <property type="entry name" value="lambda repressor-like DNA-binding domains"/>
    <property type="match status" value="1"/>
</dbReference>
<feature type="domain" description="HTH lacI-type" evidence="5">
    <location>
        <begin position="7"/>
        <end position="64"/>
    </location>
</feature>
<protein>
    <submittedName>
        <fullName evidence="6">LacI family DNA-binding transcriptional regulator</fullName>
    </submittedName>
</protein>
<dbReference type="Pfam" id="PF00356">
    <property type="entry name" value="LacI"/>
    <property type="match status" value="1"/>
</dbReference>
<keyword evidence="3 6" id="KW-0238">DNA-binding</keyword>
<keyword evidence="7" id="KW-1185">Reference proteome</keyword>
<evidence type="ECO:0000259" key="5">
    <source>
        <dbReference type="PROSITE" id="PS50932"/>
    </source>
</evidence>
<dbReference type="SMART" id="SM00354">
    <property type="entry name" value="HTH_LACI"/>
    <property type="match status" value="1"/>
</dbReference>
<name>A0ABY8EYU9_9HYPH</name>
<dbReference type="CDD" id="cd01392">
    <property type="entry name" value="HTH_LacI"/>
    <property type="match status" value="1"/>
</dbReference>
<keyword evidence="4" id="KW-0804">Transcription</keyword>
<dbReference type="InterPro" id="IPR000843">
    <property type="entry name" value="HTH_LacI"/>
</dbReference>
<dbReference type="RefSeq" id="WP_265681165.1">
    <property type="nucleotide sequence ID" value="NZ_CP120863.1"/>
</dbReference>
<keyword evidence="1" id="KW-0678">Repressor</keyword>
<keyword evidence="2" id="KW-0805">Transcription regulation</keyword>
<dbReference type="InterPro" id="IPR010982">
    <property type="entry name" value="Lambda_DNA-bd_dom_sf"/>
</dbReference>
<dbReference type="PANTHER" id="PTHR30146">
    <property type="entry name" value="LACI-RELATED TRANSCRIPTIONAL REPRESSOR"/>
    <property type="match status" value="1"/>
</dbReference>